<dbReference type="NCBIfam" id="TIGR03719">
    <property type="entry name" value="ABC_ABC_ChvD"/>
    <property type="match status" value="1"/>
</dbReference>
<keyword evidence="9 12" id="KW-0810">Translation regulation</keyword>
<evidence type="ECO:0000256" key="10">
    <source>
        <dbReference type="ARBA" id="ARBA00022884"/>
    </source>
</evidence>
<dbReference type="InterPro" id="IPR003593">
    <property type="entry name" value="AAA+_ATPase"/>
</dbReference>
<dbReference type="InterPro" id="IPR017871">
    <property type="entry name" value="ABC_transporter-like_CS"/>
</dbReference>
<dbReference type="InterPro" id="IPR003439">
    <property type="entry name" value="ABC_transporter-like_ATP-bd"/>
</dbReference>
<dbReference type="SUPFAM" id="SSF52540">
    <property type="entry name" value="P-loop containing nucleoside triphosphate hydrolases"/>
    <property type="match status" value="2"/>
</dbReference>
<reference evidence="14 15" key="1">
    <citation type="submission" date="2014-11" db="EMBL/GenBank/DDBJ databases">
        <title>Pan-genome of Gallibacterium spp.</title>
        <authorList>
            <person name="Kudirkiene E."/>
            <person name="Bojesen A.M."/>
        </authorList>
    </citation>
    <scope>NUCLEOTIDE SEQUENCE [LARGE SCALE GENOMIC DNA]</scope>
    <source>
        <strain evidence="14 15">F298</strain>
    </source>
</reference>
<gene>
    <name evidence="12" type="primary">ettA</name>
    <name evidence="14" type="ORF">QV07_00080</name>
</gene>
<keyword evidence="8 12" id="KW-0067">ATP-binding</keyword>
<dbReference type="GO" id="GO:0016887">
    <property type="term" value="F:ATP hydrolysis activity"/>
    <property type="evidence" value="ECO:0007669"/>
    <property type="project" value="UniProtKB-UniRule"/>
</dbReference>
<evidence type="ECO:0000256" key="12">
    <source>
        <dbReference type="HAMAP-Rule" id="MF_00847"/>
    </source>
</evidence>
<dbReference type="RefSeq" id="WP_065233506.1">
    <property type="nucleotide sequence ID" value="NZ_JTJS01000001.1"/>
</dbReference>
<feature type="binding site" evidence="12">
    <location>
        <begin position="40"/>
        <end position="47"/>
    </location>
    <ligand>
        <name>ATP</name>
        <dbReference type="ChEBI" id="CHEBI:30616"/>
        <label>1</label>
    </ligand>
</feature>
<evidence type="ECO:0000256" key="4">
    <source>
        <dbReference type="ARBA" id="ARBA00022730"/>
    </source>
</evidence>
<keyword evidence="11 12" id="KW-0648">Protein biosynthesis</keyword>
<evidence type="ECO:0000259" key="13">
    <source>
        <dbReference type="PROSITE" id="PS50893"/>
    </source>
</evidence>
<evidence type="ECO:0000256" key="7">
    <source>
        <dbReference type="ARBA" id="ARBA00022801"/>
    </source>
</evidence>
<dbReference type="Gene3D" id="3.40.50.300">
    <property type="entry name" value="P-loop containing nucleotide triphosphate hydrolases"/>
    <property type="match status" value="2"/>
</dbReference>
<comment type="domain">
    <text evidence="12">The arm domain is inserted in the first ABC transporter domain. Probably contacts ribosomal protein L1.</text>
</comment>
<comment type="domain">
    <text evidence="12">The P-site tRNA interaction motif (PtIM domain) probably interacts with the P-site tRNA(fMet) as well as the 23S rRNA.</text>
</comment>
<feature type="domain" description="ABC transporter" evidence="13">
    <location>
        <begin position="7"/>
        <end position="260"/>
    </location>
</feature>
<comment type="subcellular location">
    <subcellularLocation>
        <location evidence="12">Cytoplasm</location>
    </subcellularLocation>
    <text evidence="12">Associates with ribosomes and polysomes.</text>
</comment>
<evidence type="ECO:0000256" key="2">
    <source>
        <dbReference type="ARBA" id="ARBA00022490"/>
    </source>
</evidence>
<protein>
    <recommendedName>
        <fullName evidence="12">Energy-dependent translational throttle protein EttA</fullName>
        <ecNumber evidence="12">3.6.1.-</ecNumber>
    </recommendedName>
    <alternativeName>
        <fullName evidence="12">Translational regulatory factor EttA</fullName>
    </alternativeName>
</protein>
<dbReference type="AlphaFoldDB" id="A0A1A7QBC9"/>
<dbReference type="CDD" id="cd03221">
    <property type="entry name" value="ABCF_EF-3"/>
    <property type="match status" value="2"/>
</dbReference>
<keyword evidence="2 12" id="KW-0963">Cytoplasm</keyword>
<dbReference type="GO" id="GO:0045900">
    <property type="term" value="P:negative regulation of translational elongation"/>
    <property type="evidence" value="ECO:0007669"/>
    <property type="project" value="UniProtKB-UniRule"/>
</dbReference>
<dbReference type="GO" id="GO:0000049">
    <property type="term" value="F:tRNA binding"/>
    <property type="evidence" value="ECO:0007669"/>
    <property type="project" value="UniProtKB-UniRule"/>
</dbReference>
<comment type="similarity">
    <text evidence="1 12">Belongs to the ABC transporter superfamily. ABCF family. Translational throttle EttA subfamily.</text>
</comment>
<keyword evidence="6 12" id="KW-0547">Nucleotide-binding</keyword>
<keyword evidence="5 12" id="KW-0677">Repeat</keyword>
<evidence type="ECO:0000313" key="15">
    <source>
        <dbReference type="Proteomes" id="UP000243168"/>
    </source>
</evidence>
<dbReference type="PANTHER" id="PTHR43858:SF1">
    <property type="entry name" value="ABC TRANSPORTER-RELATED PROTEIN"/>
    <property type="match status" value="1"/>
</dbReference>
<feature type="region of interest" description="PtIM" evidence="12">
    <location>
        <begin position="243"/>
        <end position="323"/>
    </location>
</feature>
<evidence type="ECO:0000256" key="9">
    <source>
        <dbReference type="ARBA" id="ARBA00022845"/>
    </source>
</evidence>
<dbReference type="GO" id="GO:0005737">
    <property type="term" value="C:cytoplasm"/>
    <property type="evidence" value="ECO:0007669"/>
    <property type="project" value="UniProtKB-SubCell"/>
</dbReference>
<dbReference type="PROSITE" id="PS50893">
    <property type="entry name" value="ABC_TRANSPORTER_2"/>
    <property type="match status" value="2"/>
</dbReference>
<dbReference type="EMBL" id="JTJS01000001">
    <property type="protein sequence ID" value="OBX12193.1"/>
    <property type="molecule type" value="Genomic_DNA"/>
</dbReference>
<dbReference type="Pfam" id="PF12848">
    <property type="entry name" value="ABC_tran_Xtn"/>
    <property type="match status" value="1"/>
</dbReference>
<comment type="catalytic activity">
    <reaction evidence="12">
        <text>ATP + H2O = ADP + phosphate + H(+)</text>
        <dbReference type="Rhea" id="RHEA:13065"/>
        <dbReference type="ChEBI" id="CHEBI:15377"/>
        <dbReference type="ChEBI" id="CHEBI:15378"/>
        <dbReference type="ChEBI" id="CHEBI:30616"/>
        <dbReference type="ChEBI" id="CHEBI:43474"/>
        <dbReference type="ChEBI" id="CHEBI:456216"/>
    </reaction>
</comment>
<feature type="binding site" evidence="12">
    <location>
        <begin position="357"/>
        <end position="364"/>
    </location>
    <ligand>
        <name>ATP</name>
        <dbReference type="ChEBI" id="CHEBI:30616"/>
        <label>2</label>
    </ligand>
</feature>
<proteinExistence type="inferred from homology"/>
<dbReference type="GO" id="GO:0043022">
    <property type="term" value="F:ribosome binding"/>
    <property type="evidence" value="ECO:0007669"/>
    <property type="project" value="UniProtKB-UniRule"/>
</dbReference>
<evidence type="ECO:0000256" key="5">
    <source>
        <dbReference type="ARBA" id="ARBA00022737"/>
    </source>
</evidence>
<evidence type="ECO:0000256" key="6">
    <source>
        <dbReference type="ARBA" id="ARBA00022741"/>
    </source>
</evidence>
<organism evidence="14 15">
    <name type="scientific">Gallibacterium genomosp. 3</name>
    <dbReference type="NCBI Taxonomy" id="505345"/>
    <lineage>
        <taxon>Bacteria</taxon>
        <taxon>Pseudomonadati</taxon>
        <taxon>Pseudomonadota</taxon>
        <taxon>Gammaproteobacteria</taxon>
        <taxon>Pasteurellales</taxon>
        <taxon>Pasteurellaceae</taxon>
        <taxon>Gallibacterium</taxon>
    </lineage>
</organism>
<dbReference type="GO" id="GO:0006412">
    <property type="term" value="P:translation"/>
    <property type="evidence" value="ECO:0007669"/>
    <property type="project" value="UniProtKB-KW"/>
</dbReference>
<name>A0A1A7QBC9_9PAST</name>
<dbReference type="InterPro" id="IPR032781">
    <property type="entry name" value="ABC_tran_Xtn"/>
</dbReference>
<feature type="domain" description="ABC transporter" evidence="13">
    <location>
        <begin position="325"/>
        <end position="544"/>
    </location>
</feature>
<keyword evidence="3 12" id="KW-0820">tRNA-binding</keyword>
<evidence type="ECO:0000313" key="14">
    <source>
        <dbReference type="EMBL" id="OBX12193.1"/>
    </source>
</evidence>
<dbReference type="Proteomes" id="UP000243168">
    <property type="component" value="Unassembled WGS sequence"/>
</dbReference>
<keyword evidence="4 12" id="KW-0699">rRNA-binding</keyword>
<keyword evidence="7 12" id="KW-0378">Hydrolase</keyword>
<feature type="region of interest" description="Arm" evidence="12">
    <location>
        <begin position="96"/>
        <end position="140"/>
    </location>
</feature>
<dbReference type="PATRIC" id="fig|505345.8.peg.16"/>
<evidence type="ECO:0000256" key="11">
    <source>
        <dbReference type="ARBA" id="ARBA00022917"/>
    </source>
</evidence>
<dbReference type="InterPro" id="IPR027417">
    <property type="entry name" value="P-loop_NTPase"/>
</dbReference>
<dbReference type="GO" id="GO:0019843">
    <property type="term" value="F:rRNA binding"/>
    <property type="evidence" value="ECO:0007669"/>
    <property type="project" value="UniProtKB-UniRule"/>
</dbReference>
<dbReference type="GO" id="GO:0005524">
    <property type="term" value="F:ATP binding"/>
    <property type="evidence" value="ECO:0007669"/>
    <property type="project" value="UniProtKB-UniRule"/>
</dbReference>
<evidence type="ECO:0000256" key="1">
    <source>
        <dbReference type="ARBA" id="ARBA00005868"/>
    </source>
</evidence>
<dbReference type="SMART" id="SM00382">
    <property type="entry name" value="AAA"/>
    <property type="match status" value="2"/>
</dbReference>
<comment type="function">
    <text evidence="12">A translation factor that gates the progression of the 70S ribosomal initiation complex (IC, containing tRNA(fMet) in the P-site) into the translation elongation cycle by using a mechanism sensitive to the ATP/ADP ratio. Binds to the 70S ribosome E-site where it modulates the state of the translating ribosome during subunit translocation. ATP hydrolysis probably frees it from the ribosome, which can enter the elongation phase.</text>
</comment>
<sequence>MSTQFVYTMHRVSKVVPPKRQILKDISLSFFPGAKIGVLGLNGAGKSTLLRIMAGVDKEFEGEARPQPGIKIGYLPQEPKLSPQQTVREAIEEAVAEVKSALTRLDEVYALYADPDADFDKLAAEQAKLEAIIQAHDGHNLQNQLERAADALRLPDWDSKIEHLSGGERRRVALCRLLLEKPDMLLLDEPTNHLDAESVAWLERFLHDYEGTVVAITHDRYFLDNVAGWILELDRGEGIPWQGNYSSWLEQKEKRLAQEAATESARQKSIEKELEWVRQNPKGRQAKSKARMARFEELNSSEYQKRNETNELFIPPGPRLGNKVIEVVNLSKSYGDRTLIDDLSFSIPKGAIVGIIGANGAGKSTLFRMLSGQEQPNSGSITLGDTVVLSSVEQFRDNMDNSKTVWEEVSGGLDIMKIGNFEIPSRAYVGRFNFKGVDQQKRVGELSGGERGRLHLAKLLQRGGNVLLLDEPTNDLDVETLRALENAILEFPGCVMVISHDRWFLDRIATHILDYGDEGKVTFYEGNFTDYEEWKKKTFGADAVQPKRIKYKRITK</sequence>
<comment type="subunit">
    <text evidence="12">Monomer. Probably contacts ribosomal proteins L1, L5, L33 and S7, the 16S and 23S rRNA and the P-site containing tRNA(fMet).</text>
</comment>
<dbReference type="PROSITE" id="PS00211">
    <property type="entry name" value="ABC_TRANSPORTER_1"/>
    <property type="match status" value="1"/>
</dbReference>
<dbReference type="Pfam" id="PF00005">
    <property type="entry name" value="ABC_tran"/>
    <property type="match status" value="2"/>
</dbReference>
<dbReference type="EC" id="3.6.1.-" evidence="12"/>
<comment type="caution">
    <text evidence="14">The sequence shown here is derived from an EMBL/GenBank/DDBJ whole genome shotgun (WGS) entry which is preliminary data.</text>
</comment>
<dbReference type="FunFam" id="3.40.50.300:FF:000183">
    <property type="entry name" value="ABC transporter ATP-binding protein yjjK"/>
    <property type="match status" value="1"/>
</dbReference>
<dbReference type="FunFam" id="3.40.50.300:FF:000011">
    <property type="entry name" value="Putative ABC transporter ATP-binding component"/>
    <property type="match status" value="1"/>
</dbReference>
<dbReference type="HAMAP" id="MF_00847">
    <property type="entry name" value="EttA"/>
    <property type="match status" value="1"/>
</dbReference>
<evidence type="ECO:0000256" key="3">
    <source>
        <dbReference type="ARBA" id="ARBA00022555"/>
    </source>
</evidence>
<evidence type="ECO:0000256" key="8">
    <source>
        <dbReference type="ARBA" id="ARBA00022840"/>
    </source>
</evidence>
<dbReference type="InterPro" id="IPR022374">
    <property type="entry name" value="EttA"/>
</dbReference>
<accession>A0A1A7QBC9</accession>
<keyword evidence="10 12" id="KW-0694">RNA-binding</keyword>
<dbReference type="PANTHER" id="PTHR43858">
    <property type="entry name" value="ENERGY-DEPENDENT TRANSLATIONAL THROTTLE PROTEIN ETTA"/>
    <property type="match status" value="1"/>
</dbReference>
<dbReference type="NCBIfam" id="NF008775">
    <property type="entry name" value="PRK11819.1"/>
    <property type="match status" value="1"/>
</dbReference>